<dbReference type="InterPro" id="IPR000846">
    <property type="entry name" value="DapB_N"/>
</dbReference>
<protein>
    <recommendedName>
        <fullName evidence="10">4-hydroxy-tetrahydrodipicolinate reductase</fullName>
        <ecNumber evidence="10">1.17.1.8</ecNumber>
    </recommendedName>
</protein>
<feature type="domain" description="Dihydrodipicolinate reductase N-terminal" evidence="13">
    <location>
        <begin position="4"/>
        <end position="117"/>
    </location>
</feature>
<dbReference type="Pfam" id="PF05173">
    <property type="entry name" value="DapB_C"/>
    <property type="match status" value="1"/>
</dbReference>
<evidence type="ECO:0000313" key="19">
    <source>
        <dbReference type="EMBL" id="CAB4999803.1"/>
    </source>
</evidence>
<dbReference type="EMBL" id="CAFBIY010000298">
    <property type="protein sequence ID" value="CAB4853634.1"/>
    <property type="molecule type" value="Genomic_DNA"/>
</dbReference>
<evidence type="ECO:0000313" key="16">
    <source>
        <dbReference type="EMBL" id="CAB4746801.1"/>
    </source>
</evidence>
<keyword evidence="2" id="KW-0963">Cytoplasm</keyword>
<evidence type="ECO:0000256" key="3">
    <source>
        <dbReference type="ARBA" id="ARBA00022605"/>
    </source>
</evidence>
<dbReference type="Gene3D" id="3.30.360.10">
    <property type="entry name" value="Dihydrodipicolinate Reductase, domain 2"/>
    <property type="match status" value="1"/>
</dbReference>
<dbReference type="CDD" id="cd02274">
    <property type="entry name" value="DHDPR_N"/>
    <property type="match status" value="1"/>
</dbReference>
<keyword evidence="8" id="KW-0457">Lysine biosynthesis</keyword>
<name>A0A6J7KES6_9ZZZZ</name>
<evidence type="ECO:0000256" key="6">
    <source>
        <dbReference type="ARBA" id="ARBA00023002"/>
    </source>
</evidence>
<dbReference type="PIRSF" id="PIRSF000161">
    <property type="entry name" value="DHPR"/>
    <property type="match status" value="1"/>
</dbReference>
<dbReference type="NCBIfam" id="TIGR00036">
    <property type="entry name" value="dapB"/>
    <property type="match status" value="1"/>
</dbReference>
<dbReference type="GO" id="GO:0009089">
    <property type="term" value="P:lysine biosynthetic process via diaminopimelate"/>
    <property type="evidence" value="ECO:0007669"/>
    <property type="project" value="InterPro"/>
</dbReference>
<dbReference type="PANTHER" id="PTHR20836:SF0">
    <property type="entry name" value="4-HYDROXY-TETRAHYDRODIPICOLINATE REDUCTASE 1, CHLOROPLASTIC-RELATED"/>
    <property type="match status" value="1"/>
</dbReference>
<reference evidence="18" key="1">
    <citation type="submission" date="2020-05" db="EMBL/GenBank/DDBJ databases">
        <authorList>
            <person name="Chiriac C."/>
            <person name="Salcher M."/>
            <person name="Ghai R."/>
            <person name="Kavagutti S V."/>
        </authorList>
    </citation>
    <scope>NUCLEOTIDE SEQUENCE</scope>
</reference>
<dbReference type="Pfam" id="PF01113">
    <property type="entry name" value="DapB_N"/>
    <property type="match status" value="1"/>
</dbReference>
<sequence>MTAVRVGVVGAGGRMGTAVCEAVAADPDLQLVAAVDPFAAGQTREGITVAGEPRALVDAACDVVVDFTVAVAARTTLPFLAMHGIHAVVGTTGFTDDDLALFRTEFSGSNCLIASNFAISAVLMMRFAELAAPYFDTAEIIELHHDAKIDAPSGTAVTTAQRMAVASSAWAKDPTQHEVYPGARGGEGPAGIRVHSVRMRGMVAHQEVILGAQGQTLTIRQDSYDRASYMPGVVLACKRIADHPGLTMGLDAFLGI</sequence>
<dbReference type="EMBL" id="CAEZYF010000034">
    <property type="protein sequence ID" value="CAB4746801.1"/>
    <property type="molecule type" value="Genomic_DNA"/>
</dbReference>
<evidence type="ECO:0000256" key="5">
    <source>
        <dbReference type="ARBA" id="ARBA00022915"/>
    </source>
</evidence>
<gene>
    <name evidence="16" type="ORF">UFOPK2656_03284</name>
    <name evidence="17" type="ORF">UFOPK3267_03169</name>
    <name evidence="18" type="ORF">UFOPK3651_03069</name>
    <name evidence="19" type="ORF">UFOPK3931_02052</name>
    <name evidence="15" type="ORF">UFOPK4189_03054</name>
</gene>
<dbReference type="InterPro" id="IPR023940">
    <property type="entry name" value="DHDPR_bac"/>
</dbReference>
<dbReference type="SUPFAM" id="SSF55347">
    <property type="entry name" value="Glyceraldehyde-3-phosphate dehydrogenase-like, C-terminal domain"/>
    <property type="match status" value="1"/>
</dbReference>
<dbReference type="GO" id="GO:0008839">
    <property type="term" value="F:4-hydroxy-tetrahydrodipicolinate reductase"/>
    <property type="evidence" value="ECO:0007669"/>
    <property type="project" value="UniProtKB-EC"/>
</dbReference>
<evidence type="ECO:0000256" key="1">
    <source>
        <dbReference type="ARBA" id="ARBA00006642"/>
    </source>
</evidence>
<evidence type="ECO:0000256" key="12">
    <source>
        <dbReference type="ARBA" id="ARBA00049396"/>
    </source>
</evidence>
<evidence type="ECO:0000256" key="8">
    <source>
        <dbReference type="ARBA" id="ARBA00023154"/>
    </source>
</evidence>
<keyword evidence="4" id="KW-0521">NADP</keyword>
<dbReference type="AlphaFoldDB" id="A0A6J7KES6"/>
<evidence type="ECO:0000259" key="13">
    <source>
        <dbReference type="Pfam" id="PF01113"/>
    </source>
</evidence>
<dbReference type="Gene3D" id="3.40.50.720">
    <property type="entry name" value="NAD(P)-binding Rossmann-like Domain"/>
    <property type="match status" value="1"/>
</dbReference>
<dbReference type="InterPro" id="IPR036291">
    <property type="entry name" value="NAD(P)-bd_dom_sf"/>
</dbReference>
<evidence type="ECO:0000259" key="14">
    <source>
        <dbReference type="Pfam" id="PF05173"/>
    </source>
</evidence>
<comment type="similarity">
    <text evidence="1">Belongs to the DapB family.</text>
</comment>
<dbReference type="PANTHER" id="PTHR20836">
    <property type="entry name" value="DIHYDRODIPICOLINATE REDUCTASE"/>
    <property type="match status" value="1"/>
</dbReference>
<evidence type="ECO:0000313" key="18">
    <source>
        <dbReference type="EMBL" id="CAB4954396.1"/>
    </source>
</evidence>
<evidence type="ECO:0000256" key="11">
    <source>
        <dbReference type="ARBA" id="ARBA00049080"/>
    </source>
</evidence>
<evidence type="ECO:0000313" key="15">
    <source>
        <dbReference type="EMBL" id="CAB4365309.1"/>
    </source>
</evidence>
<evidence type="ECO:0000256" key="9">
    <source>
        <dbReference type="ARBA" id="ARBA00037922"/>
    </source>
</evidence>
<keyword evidence="3" id="KW-0028">Amino-acid biosynthesis</keyword>
<evidence type="ECO:0000256" key="10">
    <source>
        <dbReference type="ARBA" id="ARBA00038983"/>
    </source>
</evidence>
<keyword evidence="5" id="KW-0220">Diaminopimelate biosynthesis</keyword>
<keyword evidence="6" id="KW-0560">Oxidoreductase</keyword>
<evidence type="ECO:0000256" key="7">
    <source>
        <dbReference type="ARBA" id="ARBA00023027"/>
    </source>
</evidence>
<dbReference type="GO" id="GO:0005829">
    <property type="term" value="C:cytosol"/>
    <property type="evidence" value="ECO:0007669"/>
    <property type="project" value="TreeGrafter"/>
</dbReference>
<keyword evidence="7" id="KW-0520">NAD</keyword>
<dbReference type="EMBL" id="CAFBOL010000061">
    <property type="protein sequence ID" value="CAB4999803.1"/>
    <property type="molecule type" value="Genomic_DNA"/>
</dbReference>
<dbReference type="InterPro" id="IPR022663">
    <property type="entry name" value="DapB_C"/>
</dbReference>
<dbReference type="GO" id="GO:0019877">
    <property type="term" value="P:diaminopimelate biosynthetic process"/>
    <property type="evidence" value="ECO:0007669"/>
    <property type="project" value="UniProtKB-KW"/>
</dbReference>
<accession>A0A6J7KES6</accession>
<dbReference type="SUPFAM" id="SSF51735">
    <property type="entry name" value="NAD(P)-binding Rossmann-fold domains"/>
    <property type="match status" value="1"/>
</dbReference>
<comment type="catalytic activity">
    <reaction evidence="11">
        <text>(S)-2,3,4,5-tetrahydrodipicolinate + NADP(+) + H2O = (2S,4S)-4-hydroxy-2,3,4,5-tetrahydrodipicolinate + NADPH + H(+)</text>
        <dbReference type="Rhea" id="RHEA:35331"/>
        <dbReference type="ChEBI" id="CHEBI:15377"/>
        <dbReference type="ChEBI" id="CHEBI:15378"/>
        <dbReference type="ChEBI" id="CHEBI:16845"/>
        <dbReference type="ChEBI" id="CHEBI:57783"/>
        <dbReference type="ChEBI" id="CHEBI:58349"/>
        <dbReference type="ChEBI" id="CHEBI:67139"/>
        <dbReference type="EC" id="1.17.1.8"/>
    </reaction>
</comment>
<dbReference type="PROSITE" id="PS01298">
    <property type="entry name" value="DAPB"/>
    <property type="match status" value="1"/>
</dbReference>
<dbReference type="FunFam" id="3.30.360.10:FF:000009">
    <property type="entry name" value="4-hydroxy-tetrahydrodipicolinate reductase"/>
    <property type="match status" value="1"/>
</dbReference>
<dbReference type="EMBL" id="CAFBMT010000028">
    <property type="protein sequence ID" value="CAB4954396.1"/>
    <property type="molecule type" value="Genomic_DNA"/>
</dbReference>
<comment type="pathway">
    <text evidence="9">Amino-acid biosynthesis; L-lysine biosynthesis via DAP pathway; (S)-tetrahydrodipicolinate from L-aspartate: step 4/4.</text>
</comment>
<dbReference type="EC" id="1.17.1.8" evidence="10"/>
<evidence type="ECO:0000256" key="2">
    <source>
        <dbReference type="ARBA" id="ARBA00022490"/>
    </source>
</evidence>
<comment type="catalytic activity">
    <reaction evidence="12">
        <text>(S)-2,3,4,5-tetrahydrodipicolinate + NAD(+) + H2O = (2S,4S)-4-hydroxy-2,3,4,5-tetrahydrodipicolinate + NADH + H(+)</text>
        <dbReference type="Rhea" id="RHEA:35323"/>
        <dbReference type="ChEBI" id="CHEBI:15377"/>
        <dbReference type="ChEBI" id="CHEBI:15378"/>
        <dbReference type="ChEBI" id="CHEBI:16845"/>
        <dbReference type="ChEBI" id="CHEBI:57540"/>
        <dbReference type="ChEBI" id="CHEBI:57945"/>
        <dbReference type="ChEBI" id="CHEBI:67139"/>
        <dbReference type="EC" id="1.17.1.8"/>
    </reaction>
</comment>
<evidence type="ECO:0000313" key="17">
    <source>
        <dbReference type="EMBL" id="CAB4853634.1"/>
    </source>
</evidence>
<dbReference type="HAMAP" id="MF_00102">
    <property type="entry name" value="DapB"/>
    <property type="match status" value="1"/>
</dbReference>
<proteinExistence type="inferred from homology"/>
<dbReference type="EMBL" id="CAESGF010000028">
    <property type="protein sequence ID" value="CAB4365309.1"/>
    <property type="molecule type" value="Genomic_DNA"/>
</dbReference>
<organism evidence="18">
    <name type="scientific">freshwater metagenome</name>
    <dbReference type="NCBI Taxonomy" id="449393"/>
    <lineage>
        <taxon>unclassified sequences</taxon>
        <taxon>metagenomes</taxon>
        <taxon>ecological metagenomes</taxon>
    </lineage>
</organism>
<dbReference type="InterPro" id="IPR022664">
    <property type="entry name" value="DapB_N_CS"/>
</dbReference>
<feature type="domain" description="Dihydrodipicolinate reductase C-terminal" evidence="14">
    <location>
        <begin position="121"/>
        <end position="253"/>
    </location>
</feature>
<evidence type="ECO:0000256" key="4">
    <source>
        <dbReference type="ARBA" id="ARBA00022857"/>
    </source>
</evidence>